<evidence type="ECO:0000256" key="1">
    <source>
        <dbReference type="SAM" id="Coils"/>
    </source>
</evidence>
<keyword evidence="3" id="KW-0548">Nucleotidyltransferase</keyword>
<dbReference type="PANTHER" id="PTHR48475">
    <property type="entry name" value="RIBONUCLEASE H"/>
    <property type="match status" value="1"/>
</dbReference>
<protein>
    <submittedName>
        <fullName evidence="3">Reverse transcriptase domain-containing protein</fullName>
    </submittedName>
</protein>
<keyword evidence="3" id="KW-0695">RNA-directed DNA polymerase</keyword>
<feature type="compositionally biased region" description="Polar residues" evidence="2">
    <location>
        <begin position="249"/>
        <end position="259"/>
    </location>
</feature>
<feature type="coiled-coil region" evidence="1">
    <location>
        <begin position="335"/>
        <end position="407"/>
    </location>
</feature>
<dbReference type="Gene3D" id="3.30.420.10">
    <property type="entry name" value="Ribonuclease H-like superfamily/Ribonuclease H"/>
    <property type="match status" value="1"/>
</dbReference>
<evidence type="ECO:0000313" key="3">
    <source>
        <dbReference type="EMBL" id="GEU42155.1"/>
    </source>
</evidence>
<dbReference type="InterPro" id="IPR036397">
    <property type="entry name" value="RNaseH_sf"/>
</dbReference>
<comment type="caution">
    <text evidence="3">The sequence shown here is derived from an EMBL/GenBank/DDBJ whole genome shotgun (WGS) entry which is preliminary data.</text>
</comment>
<dbReference type="AlphaFoldDB" id="A0A6L2K274"/>
<keyword evidence="3" id="KW-0808">Transferase</keyword>
<dbReference type="GO" id="GO:0003964">
    <property type="term" value="F:RNA-directed DNA polymerase activity"/>
    <property type="evidence" value="ECO:0007669"/>
    <property type="project" value="UniProtKB-KW"/>
</dbReference>
<accession>A0A6L2K274</accession>
<gene>
    <name evidence="3" type="ORF">Tci_014133</name>
</gene>
<sequence>MQKYGVTHRLATSYHPHTRGQVKVSNHGLKRILERAVGENRSSWSDKLDDALWAFQTAYKTPIGCTPYKLVYGKACHLPVELEHKAYWALKYANVDLKTAGDYRKVQINELNELRDQAYENSLIYKEKTKRLHDLKIKNRLFDIGDRVLLFNSRLKIFSGKLKSRWSIPFTISQYSWNLKTHAEGFYPPVFTSSASLGNHPGHLAARLGCVETKVATWDDLAFKLITLRRTRQYLCMGDFGKGYDKKGQNPSKTGQNRAQNRKRRKVNNYRSKLAAKSFKIRTEPYIEKAKSGGEYLIRVTFGTALISSIRIVFIALPFSQVLGLIKQIEYLETISDLEENISGMEKRAFEAESEGRDLMNKLSRLKSENDAARTYSQQATQAEMEIEKLKNALSELTEEKEVSQVLYAECLEKSYKLELDLFSAQLDVQYLTNELLNSTQKLKSVEEICVHLESSNKSLKTKATDLAKRIMLKDQELSHKHDEMEKLQSYAKNEHTHYVQTEVALETLQICTLNLKKSKETLYSNLRMGSRW</sequence>
<feature type="region of interest" description="Disordered" evidence="2">
    <location>
        <begin position="245"/>
        <end position="267"/>
    </location>
</feature>
<keyword evidence="1" id="KW-0175">Coiled coil</keyword>
<dbReference type="EMBL" id="BKCJ010001532">
    <property type="protein sequence ID" value="GEU42155.1"/>
    <property type="molecule type" value="Genomic_DNA"/>
</dbReference>
<organism evidence="3">
    <name type="scientific">Tanacetum cinerariifolium</name>
    <name type="common">Dalmatian daisy</name>
    <name type="synonym">Chrysanthemum cinerariifolium</name>
    <dbReference type="NCBI Taxonomy" id="118510"/>
    <lineage>
        <taxon>Eukaryota</taxon>
        <taxon>Viridiplantae</taxon>
        <taxon>Streptophyta</taxon>
        <taxon>Embryophyta</taxon>
        <taxon>Tracheophyta</taxon>
        <taxon>Spermatophyta</taxon>
        <taxon>Magnoliopsida</taxon>
        <taxon>eudicotyledons</taxon>
        <taxon>Gunneridae</taxon>
        <taxon>Pentapetalae</taxon>
        <taxon>asterids</taxon>
        <taxon>campanulids</taxon>
        <taxon>Asterales</taxon>
        <taxon>Asteraceae</taxon>
        <taxon>Asteroideae</taxon>
        <taxon>Anthemideae</taxon>
        <taxon>Anthemidinae</taxon>
        <taxon>Tanacetum</taxon>
    </lineage>
</organism>
<dbReference type="GO" id="GO:0003676">
    <property type="term" value="F:nucleic acid binding"/>
    <property type="evidence" value="ECO:0007669"/>
    <property type="project" value="InterPro"/>
</dbReference>
<reference evidence="3" key="1">
    <citation type="journal article" date="2019" name="Sci. Rep.">
        <title>Draft genome of Tanacetum cinerariifolium, the natural source of mosquito coil.</title>
        <authorList>
            <person name="Yamashiro T."/>
            <person name="Shiraishi A."/>
            <person name="Satake H."/>
            <person name="Nakayama K."/>
        </authorList>
    </citation>
    <scope>NUCLEOTIDE SEQUENCE</scope>
</reference>
<evidence type="ECO:0000256" key="2">
    <source>
        <dbReference type="SAM" id="MobiDB-lite"/>
    </source>
</evidence>
<dbReference type="SUPFAM" id="SSF53098">
    <property type="entry name" value="Ribonuclease H-like"/>
    <property type="match status" value="1"/>
</dbReference>
<name>A0A6L2K274_TANCI</name>
<dbReference type="PANTHER" id="PTHR48475:SF1">
    <property type="entry name" value="RNASE H TYPE-1 DOMAIN-CONTAINING PROTEIN"/>
    <property type="match status" value="1"/>
</dbReference>
<proteinExistence type="predicted"/>
<dbReference type="InterPro" id="IPR012337">
    <property type="entry name" value="RNaseH-like_sf"/>
</dbReference>